<dbReference type="Gene3D" id="1.10.8.80">
    <property type="entry name" value="Magnesium chelatase subunit I, C-Terminal domain"/>
    <property type="match status" value="1"/>
</dbReference>
<protein>
    <submittedName>
        <fullName evidence="2">ATPase</fullName>
    </submittedName>
</protein>
<dbReference type="InterPro" id="IPR041628">
    <property type="entry name" value="ChlI/MoxR_AAA_lid"/>
</dbReference>
<dbReference type="RefSeq" id="WP_130646992.1">
    <property type="nucleotide sequence ID" value="NZ_PGCL01000003.1"/>
</dbReference>
<evidence type="ECO:0000313" key="3">
    <source>
        <dbReference type="Proteomes" id="UP000292580"/>
    </source>
</evidence>
<keyword evidence="3" id="KW-1185">Reference proteome</keyword>
<dbReference type="PIRSF" id="PIRSF002849">
    <property type="entry name" value="AAA_ATPase_chaperone_MoxR_prd"/>
    <property type="match status" value="1"/>
</dbReference>
<accession>A0A483CMT3</accession>
<dbReference type="InterPro" id="IPR050764">
    <property type="entry name" value="CbbQ/NirQ/NorQ/GpvN"/>
</dbReference>
<dbReference type="Gene3D" id="3.40.50.300">
    <property type="entry name" value="P-loop containing nucleotide triphosphate hydrolases"/>
    <property type="match status" value="1"/>
</dbReference>
<feature type="domain" description="AAA+ ATPase" evidence="1">
    <location>
        <begin position="44"/>
        <end position="187"/>
    </location>
</feature>
<dbReference type="OrthoDB" id="24581at2157"/>
<dbReference type="PANTHER" id="PTHR42759:SF1">
    <property type="entry name" value="MAGNESIUM-CHELATASE SUBUNIT CHLD"/>
    <property type="match status" value="1"/>
</dbReference>
<dbReference type="Proteomes" id="UP000292580">
    <property type="component" value="Unassembled WGS sequence"/>
</dbReference>
<dbReference type="CDD" id="cd00009">
    <property type="entry name" value="AAA"/>
    <property type="match status" value="1"/>
</dbReference>
<evidence type="ECO:0000313" key="2">
    <source>
        <dbReference type="EMBL" id="TAJ43932.1"/>
    </source>
</evidence>
<dbReference type="InterPro" id="IPR027417">
    <property type="entry name" value="P-loop_NTPase"/>
</dbReference>
<comment type="caution">
    <text evidence="2">The sequence shown here is derived from an EMBL/GenBank/DDBJ whole genome shotgun (WGS) entry which is preliminary data.</text>
</comment>
<dbReference type="EMBL" id="PGCL01000003">
    <property type="protein sequence ID" value="TAJ43932.1"/>
    <property type="molecule type" value="Genomic_DNA"/>
</dbReference>
<dbReference type="AlphaFoldDB" id="A0A483CMT3"/>
<name>A0A483CMT3_9EURY</name>
<dbReference type="Pfam" id="PF07726">
    <property type="entry name" value="AAA_3"/>
    <property type="match status" value="1"/>
</dbReference>
<dbReference type="SUPFAM" id="SSF52540">
    <property type="entry name" value="P-loop containing nucleoside triphosphate hydrolases"/>
    <property type="match status" value="1"/>
</dbReference>
<dbReference type="SMART" id="SM00382">
    <property type="entry name" value="AAA"/>
    <property type="match status" value="1"/>
</dbReference>
<dbReference type="PANTHER" id="PTHR42759">
    <property type="entry name" value="MOXR FAMILY PROTEIN"/>
    <property type="match status" value="1"/>
</dbReference>
<gene>
    <name evidence="2" type="ORF">CUJ86_07700</name>
</gene>
<evidence type="ECO:0000259" key="1">
    <source>
        <dbReference type="SMART" id="SM00382"/>
    </source>
</evidence>
<sequence>MAQERVSNDLKALSEAYAQISSQIERFVVGNRPLIEMMYVGMLSGGHILLEGVPGTAKTVLAKTVALLSGCEFRRIQCAVDMQPADILGVRVYDPEKRDFILKKGPIFANFVLIDEINRVSPRTQSAFIEAMSERQATIDGIRNRFSDPFFVIATQNPYEFEGTFPLIEAQKDRFMFSAHLQYLSADEELEIIRRESTGYLDWEAFSEEIRPVLAPYTIQQYVRTIQKIRVEGPIMHYIRDLILETRSHDHIWLGASPRASIAFVRGSRALAALNGRSYVIPDDVKNIARYALPHRLILRREADIGGITTADVTEEILAAVEVQ</sequence>
<organism evidence="2 3">
    <name type="scientific">Methanofollis fontis</name>
    <dbReference type="NCBI Taxonomy" id="2052832"/>
    <lineage>
        <taxon>Archaea</taxon>
        <taxon>Methanobacteriati</taxon>
        <taxon>Methanobacteriota</taxon>
        <taxon>Stenosarchaea group</taxon>
        <taxon>Methanomicrobia</taxon>
        <taxon>Methanomicrobiales</taxon>
        <taxon>Methanomicrobiaceae</taxon>
        <taxon>Methanofollis</taxon>
    </lineage>
</organism>
<reference evidence="2 3" key="1">
    <citation type="submission" date="2017-11" db="EMBL/GenBank/DDBJ databases">
        <title>Isolation and Characterization of Methanofollis Species from Methane Seep Offshore SW Taiwan.</title>
        <authorList>
            <person name="Teng N.-H."/>
            <person name="Lai M.-C."/>
            <person name="Chen S.-C."/>
        </authorList>
    </citation>
    <scope>NUCLEOTIDE SEQUENCE [LARGE SCALE GENOMIC DNA]</scope>
    <source>
        <strain evidence="2 3">FWC-SCC2</strain>
    </source>
</reference>
<dbReference type="InterPro" id="IPR003593">
    <property type="entry name" value="AAA+_ATPase"/>
</dbReference>
<dbReference type="GO" id="GO:0016887">
    <property type="term" value="F:ATP hydrolysis activity"/>
    <property type="evidence" value="ECO:0007669"/>
    <property type="project" value="InterPro"/>
</dbReference>
<dbReference type="GO" id="GO:0005524">
    <property type="term" value="F:ATP binding"/>
    <property type="evidence" value="ECO:0007669"/>
    <property type="project" value="InterPro"/>
</dbReference>
<dbReference type="Pfam" id="PF17863">
    <property type="entry name" value="AAA_lid_2"/>
    <property type="match status" value="1"/>
</dbReference>
<proteinExistence type="predicted"/>
<dbReference type="InterPro" id="IPR011703">
    <property type="entry name" value="ATPase_AAA-3"/>
</dbReference>